<accession>A0AAD5SZ06</accession>
<sequence length="222" mass="24056">MVIPILAIPERQQLEQPVSKISIPQLPIQPLPPKLKPRHQAKTAQSRKVAVNFATITIYPPVEKPKSAALTPLSRQYRSIGRVGTATGRLENDTPQKVRTIYNFAETARTATNANEAETVTREQQSSEVVKPTRVLTSSPTVSKDTVPHCCLSVAMSIFSAASRLIPNSAGSDFLEEFIEGAGTGNTTHLNNGQTYPSILDLGNISENQSVSCLKLKSRPVG</sequence>
<keyword evidence="2" id="KW-1185">Reference proteome</keyword>
<reference evidence="1" key="1">
    <citation type="submission" date="2020-05" db="EMBL/GenBank/DDBJ databases">
        <title>Phylogenomic resolution of chytrid fungi.</title>
        <authorList>
            <person name="Stajich J.E."/>
            <person name="Amses K."/>
            <person name="Simmons R."/>
            <person name="Seto K."/>
            <person name="Myers J."/>
            <person name="Bonds A."/>
            <person name="Quandt C.A."/>
            <person name="Barry K."/>
            <person name="Liu P."/>
            <person name="Grigoriev I."/>
            <person name="Longcore J.E."/>
            <person name="James T.Y."/>
        </authorList>
    </citation>
    <scope>NUCLEOTIDE SEQUENCE</scope>
    <source>
        <strain evidence="1">JEL0513</strain>
    </source>
</reference>
<protein>
    <submittedName>
        <fullName evidence="1">Uncharacterized protein</fullName>
    </submittedName>
</protein>
<evidence type="ECO:0000313" key="2">
    <source>
        <dbReference type="Proteomes" id="UP001211907"/>
    </source>
</evidence>
<name>A0AAD5SZ06_9FUNG</name>
<dbReference type="AlphaFoldDB" id="A0AAD5SZ06"/>
<dbReference type="Proteomes" id="UP001211907">
    <property type="component" value="Unassembled WGS sequence"/>
</dbReference>
<proteinExistence type="predicted"/>
<dbReference type="EMBL" id="JADGJH010001279">
    <property type="protein sequence ID" value="KAJ3115634.1"/>
    <property type="molecule type" value="Genomic_DNA"/>
</dbReference>
<gene>
    <name evidence="1" type="ORF">HK100_001275</name>
</gene>
<organism evidence="1 2">
    <name type="scientific">Physocladia obscura</name>
    <dbReference type="NCBI Taxonomy" id="109957"/>
    <lineage>
        <taxon>Eukaryota</taxon>
        <taxon>Fungi</taxon>
        <taxon>Fungi incertae sedis</taxon>
        <taxon>Chytridiomycota</taxon>
        <taxon>Chytridiomycota incertae sedis</taxon>
        <taxon>Chytridiomycetes</taxon>
        <taxon>Chytridiales</taxon>
        <taxon>Chytriomycetaceae</taxon>
        <taxon>Physocladia</taxon>
    </lineage>
</organism>
<evidence type="ECO:0000313" key="1">
    <source>
        <dbReference type="EMBL" id="KAJ3115634.1"/>
    </source>
</evidence>
<comment type="caution">
    <text evidence="1">The sequence shown here is derived from an EMBL/GenBank/DDBJ whole genome shotgun (WGS) entry which is preliminary data.</text>
</comment>